<organism evidence="2 3">
    <name type="scientific">Conidiobolus coronatus (strain ATCC 28846 / CBS 209.66 / NRRL 28638)</name>
    <name type="common">Delacroixia coronata</name>
    <dbReference type="NCBI Taxonomy" id="796925"/>
    <lineage>
        <taxon>Eukaryota</taxon>
        <taxon>Fungi</taxon>
        <taxon>Fungi incertae sedis</taxon>
        <taxon>Zoopagomycota</taxon>
        <taxon>Entomophthoromycotina</taxon>
        <taxon>Entomophthoromycetes</taxon>
        <taxon>Entomophthorales</taxon>
        <taxon>Ancylistaceae</taxon>
        <taxon>Conidiobolus</taxon>
    </lineage>
</organism>
<reference evidence="2 3" key="1">
    <citation type="journal article" date="2015" name="Genome Biol. Evol.">
        <title>Phylogenomic analyses indicate that early fungi evolved digesting cell walls of algal ancestors of land plants.</title>
        <authorList>
            <person name="Chang Y."/>
            <person name="Wang S."/>
            <person name="Sekimoto S."/>
            <person name="Aerts A.L."/>
            <person name="Choi C."/>
            <person name="Clum A."/>
            <person name="LaButti K.M."/>
            <person name="Lindquist E.A."/>
            <person name="Yee Ngan C."/>
            <person name="Ohm R.A."/>
            <person name="Salamov A.A."/>
            <person name="Grigoriev I.V."/>
            <person name="Spatafora J.W."/>
            <person name="Berbee M.L."/>
        </authorList>
    </citation>
    <scope>NUCLEOTIDE SEQUENCE [LARGE SCALE GENOMIC DNA]</scope>
    <source>
        <strain evidence="2 3">NRRL 28638</strain>
    </source>
</reference>
<keyword evidence="1" id="KW-0472">Membrane</keyword>
<gene>
    <name evidence="2" type="ORF">CONCODRAFT_11852</name>
</gene>
<dbReference type="Proteomes" id="UP000070444">
    <property type="component" value="Unassembled WGS sequence"/>
</dbReference>
<feature type="transmembrane region" description="Helical" evidence="1">
    <location>
        <begin position="48"/>
        <end position="68"/>
    </location>
</feature>
<name>A0A137NUD3_CONC2</name>
<feature type="transmembrane region" description="Helical" evidence="1">
    <location>
        <begin position="6"/>
        <end position="27"/>
    </location>
</feature>
<evidence type="ECO:0008006" key="4">
    <source>
        <dbReference type="Google" id="ProtNLM"/>
    </source>
</evidence>
<accession>A0A137NUD3</accession>
<evidence type="ECO:0000313" key="2">
    <source>
        <dbReference type="EMBL" id="KXN66332.1"/>
    </source>
</evidence>
<keyword evidence="1" id="KW-0812">Transmembrane</keyword>
<feature type="transmembrane region" description="Helical" evidence="1">
    <location>
        <begin position="80"/>
        <end position="105"/>
    </location>
</feature>
<dbReference type="AlphaFoldDB" id="A0A137NUD3"/>
<dbReference type="OrthoDB" id="3251871at2759"/>
<keyword evidence="3" id="KW-1185">Reference proteome</keyword>
<evidence type="ECO:0000256" key="1">
    <source>
        <dbReference type="SAM" id="Phobius"/>
    </source>
</evidence>
<keyword evidence="1" id="KW-1133">Transmembrane helix</keyword>
<sequence>MFGLVGAYYFIFTTYCLVVFLVVIKKLTSHKLMINGRNPLTNAYMKRLVTRLCLYPLIPVIIWYPHIISSIIEAAVSGNIAIYVVGIQGMIATLQGSLNFLFFLFDPALNEIYKESKLRYCSLKVSLINLDKLNNNGEGNISDLETGEEIEIVYNLEDSNANNKLKIV</sequence>
<evidence type="ECO:0000313" key="3">
    <source>
        <dbReference type="Proteomes" id="UP000070444"/>
    </source>
</evidence>
<proteinExistence type="predicted"/>
<protein>
    <recommendedName>
        <fullName evidence="4">G-protein coupled receptors family 1 profile domain-containing protein</fullName>
    </recommendedName>
</protein>
<dbReference type="EMBL" id="KQ964739">
    <property type="protein sequence ID" value="KXN66332.1"/>
    <property type="molecule type" value="Genomic_DNA"/>
</dbReference>